<name>A0A847SDQ3_9NEIS</name>
<dbReference type="Pfam" id="PF09351">
    <property type="entry name" value="DUF1993"/>
    <property type="match status" value="1"/>
</dbReference>
<gene>
    <name evidence="1" type="ORF">HF682_10380</name>
</gene>
<dbReference type="Gene3D" id="1.20.120.450">
    <property type="entry name" value="dinb family like domain"/>
    <property type="match status" value="1"/>
</dbReference>
<organism evidence="1 2">
    <name type="scientific">Leeia aquatica</name>
    <dbReference type="NCBI Taxonomy" id="2725557"/>
    <lineage>
        <taxon>Bacteria</taxon>
        <taxon>Pseudomonadati</taxon>
        <taxon>Pseudomonadota</taxon>
        <taxon>Betaproteobacteria</taxon>
        <taxon>Neisseriales</taxon>
        <taxon>Leeiaceae</taxon>
        <taxon>Leeia</taxon>
    </lineage>
</organism>
<reference evidence="1 2" key="1">
    <citation type="submission" date="2020-04" db="EMBL/GenBank/DDBJ databases">
        <title>Draft genome of Leeia sp. IMCC25680.</title>
        <authorList>
            <person name="Song J."/>
            <person name="Cho J.-C."/>
        </authorList>
    </citation>
    <scope>NUCLEOTIDE SEQUENCE [LARGE SCALE GENOMIC DNA]</scope>
    <source>
        <strain evidence="1 2">IMCC25680</strain>
    </source>
</reference>
<sequence length="166" mass="18712">MSLSMYQASAPVFQRMLRNLKTLLQKAEAHAEARKFDAANLLNFRLYPDMFPLTRQVQIATDAAKGAMARLAGVDIPSWEDVETTLPELIARIDKALAYVESFRPEQIDGSEDRAITVQLRSGPLHFTGQEFLLSFALPNLFFHVTTAYNILRHNGVEIGKRDYLG</sequence>
<evidence type="ECO:0000313" key="2">
    <source>
        <dbReference type="Proteomes" id="UP000587991"/>
    </source>
</evidence>
<dbReference type="Proteomes" id="UP000587991">
    <property type="component" value="Unassembled WGS sequence"/>
</dbReference>
<accession>A0A847SDQ3</accession>
<dbReference type="AlphaFoldDB" id="A0A847SDQ3"/>
<dbReference type="PANTHER" id="PTHR36922">
    <property type="entry name" value="BLL2446 PROTEIN"/>
    <property type="match status" value="1"/>
</dbReference>
<protein>
    <submittedName>
        <fullName evidence="1">DUF1993 domain-containing protein</fullName>
    </submittedName>
</protein>
<dbReference type="EMBL" id="JABAIM010000002">
    <property type="protein sequence ID" value="NLR75566.1"/>
    <property type="molecule type" value="Genomic_DNA"/>
</dbReference>
<dbReference type="InterPro" id="IPR034660">
    <property type="entry name" value="DinB/YfiT-like"/>
</dbReference>
<dbReference type="InterPro" id="IPR018531">
    <property type="entry name" value="DUF1993"/>
</dbReference>
<proteinExistence type="predicted"/>
<evidence type="ECO:0000313" key="1">
    <source>
        <dbReference type="EMBL" id="NLR75566.1"/>
    </source>
</evidence>
<dbReference type="RefSeq" id="WP_168877222.1">
    <property type="nucleotide sequence ID" value="NZ_JABAIM010000002.1"/>
</dbReference>
<keyword evidence="2" id="KW-1185">Reference proteome</keyword>
<comment type="caution">
    <text evidence="1">The sequence shown here is derived from an EMBL/GenBank/DDBJ whole genome shotgun (WGS) entry which is preliminary data.</text>
</comment>
<dbReference type="SUPFAM" id="SSF109854">
    <property type="entry name" value="DinB/YfiT-like putative metalloenzymes"/>
    <property type="match status" value="1"/>
</dbReference>
<dbReference type="PANTHER" id="PTHR36922:SF1">
    <property type="entry name" value="DUF1993 DOMAIN-CONTAINING PROTEIN"/>
    <property type="match status" value="1"/>
</dbReference>